<sequence length="616" mass="63866">MGDPGSIRGPLAWPRPSGQHDLAGGIRMHPTHPLLPAVFKMRLSPPVLASLAFLSLASASEAQTIFVDADLTTGSGDGTSWANAFQGENGLHSALNSGLLFTDIYVAGGRYRTHTGSARGVSFDLVGEVKLFGGFAGGETDPDQRPPFGSNPSILTGDLLDNDVIGAPTTLADNAYHVVRAAGQGTVAELDGFTIQGGNANGFTSFRNDGGGIFVEDAAQLTVRNCRLEQLHARRFGGGVHGLSGTLHLLDTHFEGCTAGDRGGAVSATFGPELRLERCVIKDCRASGGGGLAMVETEDTLVTDTVFVDNHATGASSGGGLYLAGAVRVHITGCTIAENESTFPNISAVGIHVAGPWTTVRNSILWGNEGAGGGSTSAYQITNGVDVEYCIVEGGFVGTGCSGADPLFVDLPNRDLRLTASSPAIDAGHPDAIASHHVRADVEHRRREVDDPSTPNAAPGFAPHPDLGAYERSSTIGSVVCWTNASAFGRPAILDATGSVRVVDQDLTLTARLLPINAFGFFLASRASSFVRNPGISFGNLCLGGAIGRFLGPGQIMNSGPMGVIQLDVPLGAIPTPAGLVATTAGESWFFQAWFRESATGAPASNFTDAVRIRFE</sequence>
<evidence type="ECO:0000259" key="1">
    <source>
        <dbReference type="Pfam" id="PF13229"/>
    </source>
</evidence>
<feature type="domain" description="Right handed beta helix" evidence="1">
    <location>
        <begin position="212"/>
        <end position="373"/>
    </location>
</feature>
<protein>
    <recommendedName>
        <fullName evidence="1">Right handed beta helix domain-containing protein</fullName>
    </recommendedName>
</protein>
<dbReference type="InterPro" id="IPR011050">
    <property type="entry name" value="Pectin_lyase_fold/virulence"/>
</dbReference>
<dbReference type="InterPro" id="IPR039448">
    <property type="entry name" value="Beta_helix"/>
</dbReference>
<dbReference type="AlphaFoldDB" id="A0A518F0S1"/>
<dbReference type="Pfam" id="PF13229">
    <property type="entry name" value="Beta_helix"/>
    <property type="match status" value="1"/>
</dbReference>
<dbReference type="InterPro" id="IPR012334">
    <property type="entry name" value="Pectin_lyas_fold"/>
</dbReference>
<organism evidence="2 3">
    <name type="scientific">Saltatorellus ferox</name>
    <dbReference type="NCBI Taxonomy" id="2528018"/>
    <lineage>
        <taxon>Bacteria</taxon>
        <taxon>Pseudomonadati</taxon>
        <taxon>Planctomycetota</taxon>
        <taxon>Planctomycetia</taxon>
        <taxon>Planctomycetia incertae sedis</taxon>
        <taxon>Saltatorellus</taxon>
    </lineage>
</organism>
<dbReference type="Gene3D" id="2.160.20.10">
    <property type="entry name" value="Single-stranded right-handed beta-helix, Pectin lyase-like"/>
    <property type="match status" value="1"/>
</dbReference>
<dbReference type="Proteomes" id="UP000320390">
    <property type="component" value="Chromosome"/>
</dbReference>
<gene>
    <name evidence="2" type="ORF">Poly30_55010</name>
</gene>
<dbReference type="SUPFAM" id="SSF51126">
    <property type="entry name" value="Pectin lyase-like"/>
    <property type="match status" value="1"/>
</dbReference>
<dbReference type="EMBL" id="CP036434">
    <property type="protein sequence ID" value="QDV09940.1"/>
    <property type="molecule type" value="Genomic_DNA"/>
</dbReference>
<evidence type="ECO:0000313" key="3">
    <source>
        <dbReference type="Proteomes" id="UP000320390"/>
    </source>
</evidence>
<proteinExistence type="predicted"/>
<reference evidence="2 3" key="1">
    <citation type="submission" date="2019-02" db="EMBL/GenBank/DDBJ databases">
        <title>Deep-cultivation of Planctomycetes and their phenomic and genomic characterization uncovers novel biology.</title>
        <authorList>
            <person name="Wiegand S."/>
            <person name="Jogler M."/>
            <person name="Boedeker C."/>
            <person name="Pinto D."/>
            <person name="Vollmers J."/>
            <person name="Rivas-Marin E."/>
            <person name="Kohn T."/>
            <person name="Peeters S.H."/>
            <person name="Heuer A."/>
            <person name="Rast P."/>
            <person name="Oberbeckmann S."/>
            <person name="Bunk B."/>
            <person name="Jeske O."/>
            <person name="Meyerdierks A."/>
            <person name="Storesund J.E."/>
            <person name="Kallscheuer N."/>
            <person name="Luecker S."/>
            <person name="Lage O.M."/>
            <person name="Pohl T."/>
            <person name="Merkel B.J."/>
            <person name="Hornburger P."/>
            <person name="Mueller R.-W."/>
            <person name="Bruemmer F."/>
            <person name="Labrenz M."/>
            <person name="Spormann A.M."/>
            <person name="Op den Camp H."/>
            <person name="Overmann J."/>
            <person name="Amann R."/>
            <person name="Jetten M.S.M."/>
            <person name="Mascher T."/>
            <person name="Medema M.H."/>
            <person name="Devos D.P."/>
            <person name="Kaster A.-K."/>
            <person name="Ovreas L."/>
            <person name="Rohde M."/>
            <person name="Galperin M.Y."/>
            <person name="Jogler C."/>
        </authorList>
    </citation>
    <scope>NUCLEOTIDE SEQUENCE [LARGE SCALE GENOMIC DNA]</scope>
    <source>
        <strain evidence="2 3">Poly30</strain>
    </source>
</reference>
<name>A0A518F0S1_9BACT</name>
<keyword evidence="3" id="KW-1185">Reference proteome</keyword>
<accession>A0A518F0S1</accession>
<evidence type="ECO:0000313" key="2">
    <source>
        <dbReference type="EMBL" id="QDV09940.1"/>
    </source>
</evidence>